<dbReference type="InterPro" id="IPR036397">
    <property type="entry name" value="RNaseH_sf"/>
</dbReference>
<proteinExistence type="predicted"/>
<dbReference type="InterPro" id="IPR012337">
    <property type="entry name" value="RNaseH-like_sf"/>
</dbReference>
<protein>
    <recommendedName>
        <fullName evidence="1">Integrase catalytic domain-containing protein</fullName>
    </recommendedName>
</protein>
<dbReference type="PANTHER" id="PTHR47515">
    <property type="entry name" value="LOW CALCIUM RESPONSE LOCUS PROTEIN T"/>
    <property type="match status" value="1"/>
</dbReference>
<evidence type="ECO:0000259" key="1">
    <source>
        <dbReference type="PROSITE" id="PS50994"/>
    </source>
</evidence>
<evidence type="ECO:0000313" key="2">
    <source>
        <dbReference type="EMBL" id="GAA2052141.1"/>
    </source>
</evidence>
<dbReference type="InterPro" id="IPR001584">
    <property type="entry name" value="Integrase_cat-core"/>
</dbReference>
<feature type="domain" description="Integrase catalytic" evidence="1">
    <location>
        <begin position="59"/>
        <end position="224"/>
    </location>
</feature>
<keyword evidence="3" id="KW-1185">Reference proteome</keyword>
<reference evidence="3" key="1">
    <citation type="journal article" date="2019" name="Int. J. Syst. Evol. Microbiol.">
        <title>The Global Catalogue of Microorganisms (GCM) 10K type strain sequencing project: providing services to taxonomists for standard genome sequencing and annotation.</title>
        <authorList>
            <consortium name="The Broad Institute Genomics Platform"/>
            <consortium name="The Broad Institute Genome Sequencing Center for Infectious Disease"/>
            <person name="Wu L."/>
            <person name="Ma J."/>
        </authorList>
    </citation>
    <scope>NUCLEOTIDE SEQUENCE [LARGE SCALE GENOMIC DNA]</scope>
    <source>
        <strain evidence="3">JCM 16014</strain>
    </source>
</reference>
<organism evidence="2 3">
    <name type="scientific">Catenulispora yoronensis</name>
    <dbReference type="NCBI Taxonomy" id="450799"/>
    <lineage>
        <taxon>Bacteria</taxon>
        <taxon>Bacillati</taxon>
        <taxon>Actinomycetota</taxon>
        <taxon>Actinomycetes</taxon>
        <taxon>Catenulisporales</taxon>
        <taxon>Catenulisporaceae</taxon>
        <taxon>Catenulispora</taxon>
    </lineage>
</organism>
<comment type="caution">
    <text evidence="2">The sequence shown here is derived from an EMBL/GenBank/DDBJ whole genome shotgun (WGS) entry which is preliminary data.</text>
</comment>
<dbReference type="SUPFAM" id="SSF53098">
    <property type="entry name" value="Ribonuclease H-like"/>
    <property type="match status" value="1"/>
</dbReference>
<gene>
    <name evidence="2" type="ORF">GCM10009839_69280</name>
</gene>
<dbReference type="Pfam" id="PF13683">
    <property type="entry name" value="rve_3"/>
    <property type="match status" value="1"/>
</dbReference>
<evidence type="ECO:0000313" key="3">
    <source>
        <dbReference type="Proteomes" id="UP001500751"/>
    </source>
</evidence>
<accession>A0ABP5GNC9</accession>
<dbReference type="PROSITE" id="PS50994">
    <property type="entry name" value="INTEGRASE"/>
    <property type="match status" value="1"/>
</dbReference>
<dbReference type="Gene3D" id="3.30.420.10">
    <property type="entry name" value="Ribonuclease H-like superfamily/Ribonuclease H"/>
    <property type="match status" value="1"/>
</dbReference>
<dbReference type="PANTHER" id="PTHR47515:SF2">
    <property type="entry name" value="INTEGRASE CORE DOMAIN PROTEIN"/>
    <property type="match status" value="1"/>
</dbReference>
<sequence length="247" mass="28212">MLIVRMATENPGWGYTRIRGELCRLGRRVGAWTIRRVLCAHRIPPALKRVNDLSWRRFLRAQADAMLATDFFHVDCTVTLRRLYVFFVMEVGTRSVHILGVTSNPSGEWVTQCARNLVMDLGGLAGRFSFLVRDRDAKFTDAFDAVFTAEGVEVKKISPQCPRANAYAERFVLTARTECTDRMLIFGERHLRTVLNRYVEHYNTHRPHRSLGLRAPADAPNVIPFPAARIRREQVLGGLVNEYHEAS</sequence>
<name>A0ABP5GNC9_9ACTN</name>
<dbReference type="EMBL" id="BAAAQN010000053">
    <property type="protein sequence ID" value="GAA2052141.1"/>
    <property type="molecule type" value="Genomic_DNA"/>
</dbReference>
<dbReference type="Proteomes" id="UP001500751">
    <property type="component" value="Unassembled WGS sequence"/>
</dbReference>